<evidence type="ECO:0000256" key="8">
    <source>
        <dbReference type="HAMAP-Rule" id="MF_00376"/>
    </source>
</evidence>
<keyword evidence="6 8" id="KW-0067">ATP-binding</keyword>
<dbReference type="EMBL" id="CP039712">
    <property type="protein sequence ID" value="QCI86045.1"/>
    <property type="molecule type" value="Genomic_DNA"/>
</dbReference>
<keyword evidence="3 8" id="KW-0808">Transferase</keyword>
<dbReference type="UniPathway" id="UPA00241">
    <property type="reaction ID" value="UER00356"/>
</dbReference>
<feature type="binding site" evidence="8">
    <location>
        <begin position="12"/>
        <end position="17"/>
    </location>
    <ligand>
        <name>ATP</name>
        <dbReference type="ChEBI" id="CHEBI:30616"/>
    </ligand>
</feature>
<comment type="catalytic activity">
    <reaction evidence="8">
        <text>3'-dephospho-CoA + ATP = ADP + CoA + H(+)</text>
        <dbReference type="Rhea" id="RHEA:18245"/>
        <dbReference type="ChEBI" id="CHEBI:15378"/>
        <dbReference type="ChEBI" id="CHEBI:30616"/>
        <dbReference type="ChEBI" id="CHEBI:57287"/>
        <dbReference type="ChEBI" id="CHEBI:57328"/>
        <dbReference type="ChEBI" id="CHEBI:456216"/>
        <dbReference type="EC" id="2.7.1.24"/>
    </reaction>
</comment>
<dbReference type="GO" id="GO:0004140">
    <property type="term" value="F:dephospho-CoA kinase activity"/>
    <property type="evidence" value="ECO:0007669"/>
    <property type="project" value="UniProtKB-UniRule"/>
</dbReference>
<protein>
    <recommendedName>
        <fullName evidence="8 9">Dephospho-CoA kinase</fullName>
        <ecNumber evidence="8 9">2.7.1.24</ecNumber>
    </recommendedName>
    <alternativeName>
        <fullName evidence="8">Dephosphocoenzyme A kinase</fullName>
    </alternativeName>
</protein>
<evidence type="ECO:0000256" key="5">
    <source>
        <dbReference type="ARBA" id="ARBA00022777"/>
    </source>
</evidence>
<dbReference type="GO" id="GO:0015937">
    <property type="term" value="P:coenzyme A biosynthetic process"/>
    <property type="evidence" value="ECO:0007669"/>
    <property type="project" value="UniProtKB-UniRule"/>
</dbReference>
<proteinExistence type="inferred from homology"/>
<dbReference type="PANTHER" id="PTHR10695">
    <property type="entry name" value="DEPHOSPHO-COA KINASE-RELATED"/>
    <property type="match status" value="1"/>
</dbReference>
<evidence type="ECO:0000313" key="11">
    <source>
        <dbReference type="Proteomes" id="UP000298615"/>
    </source>
</evidence>
<dbReference type="KEGG" id="vao:FA707_03305"/>
<dbReference type="GO" id="GO:0005737">
    <property type="term" value="C:cytoplasm"/>
    <property type="evidence" value="ECO:0007669"/>
    <property type="project" value="UniProtKB-SubCell"/>
</dbReference>
<dbReference type="CDD" id="cd02022">
    <property type="entry name" value="DPCK"/>
    <property type="match status" value="1"/>
</dbReference>
<organism evidence="10 11">
    <name type="scientific">Vagococcus zengguangii</name>
    <dbReference type="NCBI Taxonomy" id="2571750"/>
    <lineage>
        <taxon>Bacteria</taxon>
        <taxon>Bacillati</taxon>
        <taxon>Bacillota</taxon>
        <taxon>Bacilli</taxon>
        <taxon>Lactobacillales</taxon>
        <taxon>Enterococcaceae</taxon>
        <taxon>Vagococcus</taxon>
    </lineage>
</organism>
<dbReference type="RefSeq" id="WP_136952883.1">
    <property type="nucleotide sequence ID" value="NZ_CP039712.1"/>
</dbReference>
<evidence type="ECO:0000256" key="6">
    <source>
        <dbReference type="ARBA" id="ARBA00022840"/>
    </source>
</evidence>
<evidence type="ECO:0000313" key="10">
    <source>
        <dbReference type="EMBL" id="QCI86045.1"/>
    </source>
</evidence>
<keyword evidence="4 8" id="KW-0547">Nucleotide-binding</keyword>
<reference evidence="10 11" key="1">
    <citation type="submission" date="2019-04" db="EMBL/GenBank/DDBJ databases">
        <title>Vagococcus sp. nov., isolated from faeces of yaks (Bos grunniens).</title>
        <authorList>
            <person name="Ge Y."/>
        </authorList>
    </citation>
    <scope>NUCLEOTIDE SEQUENCE [LARGE SCALE GENOMIC DNA]</scope>
    <source>
        <strain evidence="10 11">MN-17</strain>
    </source>
</reference>
<dbReference type="AlphaFoldDB" id="A0A4D7CPJ4"/>
<dbReference type="EC" id="2.7.1.24" evidence="8 9"/>
<dbReference type="GO" id="GO:0005524">
    <property type="term" value="F:ATP binding"/>
    <property type="evidence" value="ECO:0007669"/>
    <property type="project" value="UniProtKB-UniRule"/>
</dbReference>
<dbReference type="HAMAP" id="MF_00376">
    <property type="entry name" value="Dephospho_CoA_kinase"/>
    <property type="match status" value="1"/>
</dbReference>
<sequence>MTFVLGLTGGISTGKSTVSQMFSAQQIPVIDADLIAREVVEPGTTGLKKITEVFGQTVLQADGSLHRKKLGELVFSSPEKLAQLNDILGLEIRQVILARIDAFKKLAVPLVVVDIPLLYESGYEAIMDAVMVVYVPQELQLDRLMKRDHLTPEQAQARLESQWPIDSKKERADILIDNSGSITETKNQVDNWLQKNRETL</sequence>
<dbReference type="FunFam" id="3.40.50.300:FF:000991">
    <property type="entry name" value="Dephospho-CoA kinase"/>
    <property type="match status" value="1"/>
</dbReference>
<dbReference type="Pfam" id="PF01121">
    <property type="entry name" value="CoaE"/>
    <property type="match status" value="1"/>
</dbReference>
<comment type="function">
    <text evidence="8">Catalyzes the phosphorylation of the 3'-hydroxyl group of dephosphocoenzyme A to form coenzyme A.</text>
</comment>
<comment type="pathway">
    <text evidence="8">Cofactor biosynthesis; coenzyme A biosynthesis; CoA from (R)-pantothenate: step 5/5.</text>
</comment>
<name>A0A4D7CPJ4_9ENTE</name>
<gene>
    <name evidence="8" type="primary">coaE</name>
    <name evidence="10" type="ORF">FA707_03305</name>
</gene>
<dbReference type="PROSITE" id="PS51219">
    <property type="entry name" value="DPCK"/>
    <property type="match status" value="1"/>
</dbReference>
<dbReference type="OrthoDB" id="9812943at2"/>
<keyword evidence="2 8" id="KW-0963">Cytoplasm</keyword>
<evidence type="ECO:0000256" key="3">
    <source>
        <dbReference type="ARBA" id="ARBA00022679"/>
    </source>
</evidence>
<evidence type="ECO:0000256" key="2">
    <source>
        <dbReference type="ARBA" id="ARBA00022490"/>
    </source>
</evidence>
<evidence type="ECO:0000256" key="4">
    <source>
        <dbReference type="ARBA" id="ARBA00022741"/>
    </source>
</evidence>
<dbReference type="PANTHER" id="PTHR10695:SF46">
    <property type="entry name" value="BIFUNCTIONAL COENZYME A SYNTHASE-RELATED"/>
    <property type="match status" value="1"/>
</dbReference>
<dbReference type="NCBIfam" id="TIGR00152">
    <property type="entry name" value="dephospho-CoA kinase"/>
    <property type="match status" value="1"/>
</dbReference>
<keyword evidence="11" id="KW-1185">Reference proteome</keyword>
<keyword evidence="7 8" id="KW-0173">Coenzyme A biosynthesis</keyword>
<keyword evidence="5 8" id="KW-0418">Kinase</keyword>
<dbReference type="InterPro" id="IPR001977">
    <property type="entry name" value="Depp_CoAkinase"/>
</dbReference>
<accession>A0A4D7CPJ4</accession>
<evidence type="ECO:0000256" key="7">
    <source>
        <dbReference type="ARBA" id="ARBA00022993"/>
    </source>
</evidence>
<dbReference type="Gene3D" id="3.40.50.300">
    <property type="entry name" value="P-loop containing nucleotide triphosphate hydrolases"/>
    <property type="match status" value="1"/>
</dbReference>
<evidence type="ECO:0000256" key="9">
    <source>
        <dbReference type="NCBIfam" id="TIGR00152"/>
    </source>
</evidence>
<comment type="subcellular location">
    <subcellularLocation>
        <location evidence="8">Cytoplasm</location>
    </subcellularLocation>
</comment>
<evidence type="ECO:0000256" key="1">
    <source>
        <dbReference type="ARBA" id="ARBA00009018"/>
    </source>
</evidence>
<dbReference type="SUPFAM" id="SSF52540">
    <property type="entry name" value="P-loop containing nucleoside triphosphate hydrolases"/>
    <property type="match status" value="1"/>
</dbReference>
<comment type="similarity">
    <text evidence="1 8">Belongs to the CoaE family.</text>
</comment>
<dbReference type="InterPro" id="IPR027417">
    <property type="entry name" value="P-loop_NTPase"/>
</dbReference>
<dbReference type="Proteomes" id="UP000298615">
    <property type="component" value="Chromosome"/>
</dbReference>